<gene>
    <name evidence="6" type="ORF">Pyrde_1531</name>
</gene>
<evidence type="ECO:0000256" key="1">
    <source>
        <dbReference type="ARBA" id="ARBA00004141"/>
    </source>
</evidence>
<dbReference type="PANTHER" id="PTHR43359:SF1">
    <property type="entry name" value="FORMATE HYDROGENLYASE SUBUNIT 4-RELATED"/>
    <property type="match status" value="1"/>
</dbReference>
<evidence type="ECO:0000256" key="2">
    <source>
        <dbReference type="ARBA" id="ARBA00022692"/>
    </source>
</evidence>
<dbReference type="AlphaFoldDB" id="A0A0P0N3S2"/>
<dbReference type="GeneID" id="26099871"/>
<dbReference type="OrthoDB" id="15253at2157"/>
<dbReference type="Proteomes" id="UP000058613">
    <property type="component" value="Chromosome"/>
</dbReference>
<comment type="subcellular location">
    <subcellularLocation>
        <location evidence="1">Membrane</location>
        <topology evidence="1">Multi-pass membrane protein</topology>
    </subcellularLocation>
</comment>
<feature type="transmembrane region" description="Helical" evidence="5">
    <location>
        <begin position="297"/>
        <end position="316"/>
    </location>
</feature>
<feature type="transmembrane region" description="Helical" evidence="5">
    <location>
        <begin position="109"/>
        <end position="128"/>
    </location>
</feature>
<feature type="transmembrane region" description="Helical" evidence="5">
    <location>
        <begin position="140"/>
        <end position="164"/>
    </location>
</feature>
<accession>A0A0P0N3S2</accession>
<feature type="transmembrane region" description="Helical" evidence="5">
    <location>
        <begin position="262"/>
        <end position="285"/>
    </location>
</feature>
<feature type="transmembrane region" description="Helical" evidence="5">
    <location>
        <begin position="12"/>
        <end position="29"/>
    </location>
</feature>
<name>A0A0P0N3S2_9CREN</name>
<keyword evidence="3 5" id="KW-1133">Transmembrane helix</keyword>
<protein>
    <submittedName>
        <fullName evidence="6">Putative NADH-ubiquinone oxidoreductase chain H</fullName>
    </submittedName>
</protein>
<sequence>MNPLDLVVKATVYPGLTFVVALALLLEAVERKVVARLQSRIGPSYTGLGGLLQPLIDLLKLLGKEDLAPRSQDPVAVPAALIWSLSLAAFASLFIPWSGAIGFSFHGDAVLVAACLTLSLGLLYLAAFSTHSPYSVIGGFRLLGLLASYEVALLSLLGIVYAVTGSLSLAEIRRTLWSSLAAEPVFLPLWLAGAVLGFVLILAEAGKDPFSVAEAETEIAGGLMADMSGRRLAFAHLTHRIHETVSLYYYTTLFLAPPWSGIAGLLALLGTGLAVAIAATLVDAAAPRLRLVDVGRASWTAIVPCSFIIAALALIVKG</sequence>
<evidence type="ECO:0000256" key="4">
    <source>
        <dbReference type="ARBA" id="ARBA00023136"/>
    </source>
</evidence>
<evidence type="ECO:0000313" key="7">
    <source>
        <dbReference type="Proteomes" id="UP000058613"/>
    </source>
</evidence>
<dbReference type="RefSeq" id="WP_055409655.1">
    <property type="nucleotide sequence ID" value="NZ_CP013011.1"/>
</dbReference>
<proteinExistence type="predicted"/>
<evidence type="ECO:0000256" key="3">
    <source>
        <dbReference type="ARBA" id="ARBA00022989"/>
    </source>
</evidence>
<evidence type="ECO:0000256" key="5">
    <source>
        <dbReference type="SAM" id="Phobius"/>
    </source>
</evidence>
<dbReference type="PANTHER" id="PTHR43359">
    <property type="entry name" value="FORMATE HYDROGENLYASE SUBUNIT 4"/>
    <property type="match status" value="1"/>
</dbReference>
<dbReference type="STRING" id="1273541.Pyrde_1531"/>
<evidence type="ECO:0000313" key="6">
    <source>
        <dbReference type="EMBL" id="ALL01574.1"/>
    </source>
</evidence>
<organism evidence="6 7">
    <name type="scientific">Pyrodictium delaneyi</name>
    <dbReference type="NCBI Taxonomy" id="1273541"/>
    <lineage>
        <taxon>Archaea</taxon>
        <taxon>Thermoproteota</taxon>
        <taxon>Thermoprotei</taxon>
        <taxon>Desulfurococcales</taxon>
        <taxon>Pyrodictiaceae</taxon>
        <taxon>Pyrodictium</taxon>
    </lineage>
</organism>
<dbReference type="InterPro" id="IPR001694">
    <property type="entry name" value="NADH_UbQ_OxRdtase_su1/FPO"/>
</dbReference>
<keyword evidence="2 5" id="KW-0812">Transmembrane</keyword>
<feature type="transmembrane region" description="Helical" evidence="5">
    <location>
        <begin position="185"/>
        <end position="203"/>
    </location>
</feature>
<dbReference type="EMBL" id="CP013011">
    <property type="protein sequence ID" value="ALL01574.1"/>
    <property type="molecule type" value="Genomic_DNA"/>
</dbReference>
<dbReference type="KEGG" id="pdl:Pyrde_1531"/>
<dbReference type="Pfam" id="PF00146">
    <property type="entry name" value="NADHdh"/>
    <property type="match status" value="1"/>
</dbReference>
<keyword evidence="6" id="KW-0830">Ubiquinone</keyword>
<reference evidence="6 7" key="1">
    <citation type="submission" date="2015-10" db="EMBL/GenBank/DDBJ databases">
        <title>Complete genome sequence of hyperthermophilic archaeon Pyrodictium delaneyi Su06.</title>
        <authorList>
            <person name="Jung J.-H."/>
            <person name="Lin J."/>
            <person name="Holden J.F."/>
            <person name="Park C.-S."/>
        </authorList>
    </citation>
    <scope>NUCLEOTIDE SEQUENCE [LARGE SCALE GENOMIC DNA]</scope>
    <source>
        <strain evidence="6 7">Su06</strain>
    </source>
</reference>
<keyword evidence="4 5" id="KW-0472">Membrane</keyword>
<dbReference type="InterPro" id="IPR052561">
    <property type="entry name" value="ComplexI_Subunit1"/>
</dbReference>
<feature type="transmembrane region" description="Helical" evidence="5">
    <location>
        <begin position="75"/>
        <end position="97"/>
    </location>
</feature>
<dbReference type="GO" id="GO:0005886">
    <property type="term" value="C:plasma membrane"/>
    <property type="evidence" value="ECO:0007669"/>
    <property type="project" value="TreeGrafter"/>
</dbReference>